<dbReference type="KEGG" id="csty:KN1_19620"/>
<dbReference type="EMBL" id="AP024597">
    <property type="protein sequence ID" value="BCU70665.1"/>
    <property type="molecule type" value="Genomic_DNA"/>
</dbReference>
<proteinExistence type="predicted"/>
<feature type="transmembrane region" description="Helical" evidence="1">
    <location>
        <begin position="55"/>
        <end position="76"/>
    </location>
</feature>
<accession>A0A8D5ZJS8</accession>
<keyword evidence="1" id="KW-0812">Transmembrane</keyword>
<sequence>MKMTLVSFITNLTGTVTEIGWSIFILAWAVGWALRGSPIPIFRIKRGGQDIVEDAIIAAFFLAIGSTVFYLISYVASQV</sequence>
<keyword evidence="3" id="KW-1185">Reference proteome</keyword>
<reference evidence="2 3" key="1">
    <citation type="submission" date="2021-04" db="EMBL/GenBank/DDBJ databases">
        <title>Complete genome sequence of Stygiolobus sp. KN-1.</title>
        <authorList>
            <person name="Nakamura K."/>
            <person name="Sakai H."/>
            <person name="Kurosawa N."/>
        </authorList>
    </citation>
    <scope>NUCLEOTIDE SEQUENCE [LARGE SCALE GENOMIC DNA]</scope>
    <source>
        <strain evidence="2 3">KN-1</strain>
    </source>
</reference>
<dbReference type="Proteomes" id="UP000825123">
    <property type="component" value="Chromosome"/>
</dbReference>
<evidence type="ECO:0000256" key="1">
    <source>
        <dbReference type="SAM" id="Phobius"/>
    </source>
</evidence>
<organism evidence="2 3">
    <name type="scientific">Stygiolobus caldivivus</name>
    <dbReference type="NCBI Taxonomy" id="2824673"/>
    <lineage>
        <taxon>Archaea</taxon>
        <taxon>Thermoproteota</taxon>
        <taxon>Thermoprotei</taxon>
        <taxon>Sulfolobales</taxon>
        <taxon>Sulfolobaceae</taxon>
        <taxon>Stygiolobus</taxon>
    </lineage>
</organism>
<dbReference type="AlphaFoldDB" id="A0A8D5ZJS8"/>
<feature type="transmembrane region" description="Helical" evidence="1">
    <location>
        <begin position="12"/>
        <end position="34"/>
    </location>
</feature>
<evidence type="ECO:0000313" key="2">
    <source>
        <dbReference type="EMBL" id="BCU70665.1"/>
    </source>
</evidence>
<keyword evidence="1" id="KW-1133">Transmembrane helix</keyword>
<dbReference type="InterPro" id="IPR049689">
    <property type="entry name" value="CedA1_arc"/>
</dbReference>
<keyword evidence="1" id="KW-0472">Membrane</keyword>
<name>A0A8D5ZJS8_9CREN</name>
<gene>
    <name evidence="2" type="ORF">KN1_19620</name>
</gene>
<dbReference type="NCBIfam" id="NF041797">
    <property type="entry name" value="Ced_CedA1"/>
    <property type="match status" value="1"/>
</dbReference>
<evidence type="ECO:0000313" key="3">
    <source>
        <dbReference type="Proteomes" id="UP000825123"/>
    </source>
</evidence>
<protein>
    <submittedName>
        <fullName evidence="2">Uncharacterized protein</fullName>
    </submittedName>
</protein>